<keyword evidence="1" id="KW-0732">Signal</keyword>
<name>A0A6N7R396_9BACI</name>
<dbReference type="PROSITE" id="PS51257">
    <property type="entry name" value="PROKAR_LIPOPROTEIN"/>
    <property type="match status" value="1"/>
</dbReference>
<dbReference type="RefSeq" id="WP_153835632.1">
    <property type="nucleotide sequence ID" value="NZ_JBHUMW010000075.1"/>
</dbReference>
<keyword evidence="4" id="KW-1185">Reference proteome</keyword>
<accession>A0A6N7R396</accession>
<organism evidence="3 4">
    <name type="scientific">Gracilibacillus thailandensis</name>
    <dbReference type="NCBI Taxonomy" id="563735"/>
    <lineage>
        <taxon>Bacteria</taxon>
        <taxon>Bacillati</taxon>
        <taxon>Bacillota</taxon>
        <taxon>Bacilli</taxon>
        <taxon>Bacillales</taxon>
        <taxon>Bacillaceae</taxon>
        <taxon>Gracilibacillus</taxon>
    </lineage>
</organism>
<dbReference type="Pfam" id="PF26353">
    <property type="entry name" value="YhfM"/>
    <property type="match status" value="1"/>
</dbReference>
<evidence type="ECO:0000259" key="2">
    <source>
        <dbReference type="Pfam" id="PF26353"/>
    </source>
</evidence>
<dbReference type="InterPro" id="IPR058780">
    <property type="entry name" value="YhfM-like_dom"/>
</dbReference>
<evidence type="ECO:0000256" key="1">
    <source>
        <dbReference type="SAM" id="SignalP"/>
    </source>
</evidence>
<evidence type="ECO:0000313" key="3">
    <source>
        <dbReference type="EMBL" id="MRI67006.1"/>
    </source>
</evidence>
<feature type="signal peptide" evidence="1">
    <location>
        <begin position="1"/>
        <end position="19"/>
    </location>
</feature>
<gene>
    <name evidence="3" type="ORF">GH885_11740</name>
</gene>
<dbReference type="EMBL" id="WJEE01000023">
    <property type="protein sequence ID" value="MRI67006.1"/>
    <property type="molecule type" value="Genomic_DNA"/>
</dbReference>
<dbReference type="AlphaFoldDB" id="A0A6N7R396"/>
<evidence type="ECO:0000313" key="4">
    <source>
        <dbReference type="Proteomes" id="UP000435187"/>
    </source>
</evidence>
<proteinExistence type="predicted"/>
<sequence>MKKIILLLTLSFCALLLFACQSQDKQMTMLDDISSISIFESDGYGGINENFVTTIDKDTIISRFEEAFKDAEGRKQKVDVDTEKPDYDILIRYENGETHGLHLVLGNTGEKSRVMYVGHENNGFDISPEGTKGLRGVLNNH</sequence>
<feature type="domain" description="YhfM-like" evidence="2">
    <location>
        <begin position="53"/>
        <end position="139"/>
    </location>
</feature>
<reference evidence="3 4" key="1">
    <citation type="submission" date="2019-10" db="EMBL/GenBank/DDBJ databases">
        <title>Gracilibacillus salitolerans sp. nov., a moderate halophile isolated from a saline soil in northwest China.</title>
        <authorList>
            <person name="Gan L."/>
        </authorList>
    </citation>
    <scope>NUCLEOTIDE SEQUENCE [LARGE SCALE GENOMIC DNA]</scope>
    <source>
        <strain evidence="3 4">TP2-8</strain>
    </source>
</reference>
<dbReference type="Proteomes" id="UP000435187">
    <property type="component" value="Unassembled WGS sequence"/>
</dbReference>
<feature type="chain" id="PRO_5039366666" description="YhfM-like domain-containing protein" evidence="1">
    <location>
        <begin position="20"/>
        <end position="141"/>
    </location>
</feature>
<comment type="caution">
    <text evidence="3">The sequence shown here is derived from an EMBL/GenBank/DDBJ whole genome shotgun (WGS) entry which is preliminary data.</text>
</comment>
<protein>
    <recommendedName>
        <fullName evidence="2">YhfM-like domain-containing protein</fullName>
    </recommendedName>
</protein>